<dbReference type="Proteomes" id="UP000886523">
    <property type="component" value="Unassembled WGS sequence"/>
</dbReference>
<evidence type="ECO:0000313" key="3">
    <source>
        <dbReference type="Proteomes" id="UP000886523"/>
    </source>
</evidence>
<accession>A0A9P6DW22</accession>
<name>A0A9P6DW22_9AGAM</name>
<proteinExistence type="predicted"/>
<dbReference type="EMBL" id="MU128975">
    <property type="protein sequence ID" value="KAF9513279.1"/>
    <property type="molecule type" value="Genomic_DNA"/>
</dbReference>
<keyword evidence="3" id="KW-1185">Reference proteome</keyword>
<protein>
    <submittedName>
        <fullName evidence="2">Uncharacterized protein</fullName>
    </submittedName>
</protein>
<dbReference type="OrthoDB" id="3331822at2759"/>
<dbReference type="AlphaFoldDB" id="A0A9P6DW22"/>
<feature type="region of interest" description="Disordered" evidence="1">
    <location>
        <begin position="282"/>
        <end position="372"/>
    </location>
</feature>
<sequence length="448" mass="49394">MVNDRALEDEINAPEHPLFLLDNGYKSASNDPVADQDYADDLVNASAADQEDVNNLINGDNDDNDDDLDKEVVSSMMTGGRFTQEQVLEVKGLANDLMAGLRHHTKAWECPLDAMMQIVNLVIATKEWQLISNMLSLFTPDVFLTFTAFPGPCHEYVAEVIKPTYLALISEHGGSQSEAWKQKAKELVAEHMKCKVVTAQKISLNAAELGSQMKSLNKRWSDDVKWEHWTNLWNRLFTADDNKRLTVKQLEPPEDQALQLTMMLVHNSDDLTLHVTDWEGKVAKKKPSAKDGSVPSEQGGTLGDPNPDDGADGTTRPNPKRRRKNEVEDGSGTRRGAKRKKVVSNLIIEDEDEGPQAMSTHSIGPALSSTSTPPSPLPMFGVGTMGPPMADVDVTLVASSMYHSTFEFMPMDINDFPTSNVDIDFSQFPGLDIFENQDLLLGTPAGLL</sequence>
<comment type="caution">
    <text evidence="2">The sequence shown here is derived from an EMBL/GenBank/DDBJ whole genome shotgun (WGS) entry which is preliminary data.</text>
</comment>
<evidence type="ECO:0000256" key="1">
    <source>
        <dbReference type="SAM" id="MobiDB-lite"/>
    </source>
</evidence>
<organism evidence="2 3">
    <name type="scientific">Hydnum rufescens UP504</name>
    <dbReference type="NCBI Taxonomy" id="1448309"/>
    <lineage>
        <taxon>Eukaryota</taxon>
        <taxon>Fungi</taxon>
        <taxon>Dikarya</taxon>
        <taxon>Basidiomycota</taxon>
        <taxon>Agaricomycotina</taxon>
        <taxon>Agaricomycetes</taxon>
        <taxon>Cantharellales</taxon>
        <taxon>Hydnaceae</taxon>
        <taxon>Hydnum</taxon>
    </lineage>
</organism>
<reference evidence="2" key="1">
    <citation type="journal article" date="2020" name="Nat. Commun.">
        <title>Large-scale genome sequencing of mycorrhizal fungi provides insights into the early evolution of symbiotic traits.</title>
        <authorList>
            <person name="Miyauchi S."/>
            <person name="Kiss E."/>
            <person name="Kuo A."/>
            <person name="Drula E."/>
            <person name="Kohler A."/>
            <person name="Sanchez-Garcia M."/>
            <person name="Morin E."/>
            <person name="Andreopoulos B."/>
            <person name="Barry K.W."/>
            <person name="Bonito G."/>
            <person name="Buee M."/>
            <person name="Carver A."/>
            <person name="Chen C."/>
            <person name="Cichocki N."/>
            <person name="Clum A."/>
            <person name="Culley D."/>
            <person name="Crous P.W."/>
            <person name="Fauchery L."/>
            <person name="Girlanda M."/>
            <person name="Hayes R.D."/>
            <person name="Keri Z."/>
            <person name="LaButti K."/>
            <person name="Lipzen A."/>
            <person name="Lombard V."/>
            <person name="Magnuson J."/>
            <person name="Maillard F."/>
            <person name="Murat C."/>
            <person name="Nolan M."/>
            <person name="Ohm R.A."/>
            <person name="Pangilinan J."/>
            <person name="Pereira M.F."/>
            <person name="Perotto S."/>
            <person name="Peter M."/>
            <person name="Pfister S."/>
            <person name="Riley R."/>
            <person name="Sitrit Y."/>
            <person name="Stielow J.B."/>
            <person name="Szollosi G."/>
            <person name="Zifcakova L."/>
            <person name="Stursova M."/>
            <person name="Spatafora J.W."/>
            <person name="Tedersoo L."/>
            <person name="Vaario L.M."/>
            <person name="Yamada A."/>
            <person name="Yan M."/>
            <person name="Wang P."/>
            <person name="Xu J."/>
            <person name="Bruns T."/>
            <person name="Baldrian P."/>
            <person name="Vilgalys R."/>
            <person name="Dunand C."/>
            <person name="Henrissat B."/>
            <person name="Grigoriev I.V."/>
            <person name="Hibbett D."/>
            <person name="Nagy L.G."/>
            <person name="Martin F.M."/>
        </authorList>
    </citation>
    <scope>NUCLEOTIDE SEQUENCE</scope>
    <source>
        <strain evidence="2">UP504</strain>
    </source>
</reference>
<evidence type="ECO:0000313" key="2">
    <source>
        <dbReference type="EMBL" id="KAF9513279.1"/>
    </source>
</evidence>
<gene>
    <name evidence="2" type="ORF">BS47DRAFT_1393515</name>
</gene>